<feature type="compositionally biased region" description="Acidic residues" evidence="1">
    <location>
        <begin position="1"/>
        <end position="16"/>
    </location>
</feature>
<dbReference type="SUPFAM" id="SSF51126">
    <property type="entry name" value="Pectin lyase-like"/>
    <property type="match status" value="1"/>
</dbReference>
<evidence type="ECO:0000313" key="3">
    <source>
        <dbReference type="EMBL" id="EAT12948.1"/>
    </source>
</evidence>
<reference evidence="3 4" key="1">
    <citation type="submission" date="2006-03" db="EMBL/GenBank/DDBJ databases">
        <authorList>
            <person name="Pinhassi J."/>
            <person name="Pedros-Alio C."/>
            <person name="Ferriera S."/>
            <person name="Johnson J."/>
            <person name="Kravitz S."/>
            <person name="Halpern A."/>
            <person name="Remington K."/>
            <person name="Beeson K."/>
            <person name="Tran B."/>
            <person name="Rogers Y.-H."/>
            <person name="Friedman R."/>
            <person name="Venter J.C."/>
        </authorList>
    </citation>
    <scope>NUCLEOTIDE SEQUENCE [LARGE SCALE GENOMIC DNA]</scope>
    <source>
        <strain evidence="3 4">RED65</strain>
    </source>
</reference>
<feature type="region of interest" description="Disordered" evidence="1">
    <location>
        <begin position="1"/>
        <end position="24"/>
    </location>
</feature>
<dbReference type="InterPro" id="IPR012334">
    <property type="entry name" value="Pectin_lyas_fold"/>
</dbReference>
<sequence>MDDDSSDDASDDDSSDDTSKLDPVTSNICEAQGEAKCYYAAPNATGTGTIEEPGNLHALLPSLSAGDYLYLFDGVYDQYADNGDSSWIIDLNKYFYFTQPEPTEAAPVTITGYPTHDAIIQGDDNRRCILVDGQSHLVFKNIIVEHCYNEGMRLGWDIPEQGIVLDDVEFREITYNNNAGFVYIQGYEDVVIQNSTFHDYKGTQGSEWGNYLQIFQAIDVEIKDNYFYGKGGGIYYKHGESETNRGGFTKVHGNRFENLTRHGIYTNQNRTEIYDNLFINTDGVIVHQEDGTRPPFTQDVNIHHNTFVDSSIILNQGSNNGSYMDAYGLGAKHATIRNNLMQDSNYRIWVYGTDEQYDEGIDLESNDNCFYNESGSMTIKYFSADSFGEKGQDYNLSGWQSAGYDVNSLEQPLQLDSNYELPAGSACSFAGRR</sequence>
<evidence type="ECO:0000313" key="4">
    <source>
        <dbReference type="Proteomes" id="UP000004263"/>
    </source>
</evidence>
<dbReference type="HOGENOM" id="CLU_632622_0_0_6"/>
<dbReference type="Gene3D" id="2.160.20.10">
    <property type="entry name" value="Single-stranded right-handed beta-helix, Pectin lyase-like"/>
    <property type="match status" value="1"/>
</dbReference>
<organism evidence="3 4">
    <name type="scientific">Bermanella marisrubri</name>
    <dbReference type="NCBI Taxonomy" id="207949"/>
    <lineage>
        <taxon>Bacteria</taxon>
        <taxon>Pseudomonadati</taxon>
        <taxon>Pseudomonadota</taxon>
        <taxon>Gammaproteobacteria</taxon>
        <taxon>Oceanospirillales</taxon>
        <taxon>Oceanospirillaceae</taxon>
        <taxon>Bermanella</taxon>
    </lineage>
</organism>
<dbReference type="AlphaFoldDB" id="Q1N4B7"/>
<gene>
    <name evidence="3" type="ORF">RED65_14667</name>
</gene>
<accession>Q1N4B7</accession>
<name>Q1N4B7_9GAMM</name>
<dbReference type="InterPro" id="IPR039448">
    <property type="entry name" value="Beta_helix"/>
</dbReference>
<dbReference type="InterPro" id="IPR011050">
    <property type="entry name" value="Pectin_lyase_fold/virulence"/>
</dbReference>
<evidence type="ECO:0000259" key="2">
    <source>
        <dbReference type="Pfam" id="PF13229"/>
    </source>
</evidence>
<protein>
    <recommendedName>
        <fullName evidence="2">Right handed beta helix domain-containing protein</fullName>
    </recommendedName>
</protein>
<evidence type="ECO:0000256" key="1">
    <source>
        <dbReference type="SAM" id="MobiDB-lite"/>
    </source>
</evidence>
<dbReference type="SMART" id="SM00710">
    <property type="entry name" value="PbH1"/>
    <property type="match status" value="3"/>
</dbReference>
<dbReference type="EMBL" id="AAQH01000003">
    <property type="protein sequence ID" value="EAT12948.1"/>
    <property type="molecule type" value="Genomic_DNA"/>
</dbReference>
<dbReference type="InterPro" id="IPR006626">
    <property type="entry name" value="PbH1"/>
</dbReference>
<dbReference type="RefSeq" id="WP_007018019.1">
    <property type="nucleotide sequence ID" value="NZ_CH724115.1"/>
</dbReference>
<proteinExistence type="predicted"/>
<dbReference type="Proteomes" id="UP000004263">
    <property type="component" value="Unassembled WGS sequence"/>
</dbReference>
<keyword evidence="4" id="KW-1185">Reference proteome</keyword>
<comment type="caution">
    <text evidence="3">The sequence shown here is derived from an EMBL/GenBank/DDBJ whole genome shotgun (WGS) entry which is preliminary data.</text>
</comment>
<feature type="domain" description="Right handed beta helix" evidence="2">
    <location>
        <begin position="125"/>
        <end position="240"/>
    </location>
</feature>
<dbReference type="Pfam" id="PF13229">
    <property type="entry name" value="Beta_helix"/>
    <property type="match status" value="1"/>
</dbReference>